<proteinExistence type="predicted"/>
<feature type="compositionally biased region" description="Pro residues" evidence="1">
    <location>
        <begin position="46"/>
        <end position="55"/>
    </location>
</feature>
<accession>A0A2K5LHA1</accession>
<feature type="region of interest" description="Disordered" evidence="1">
    <location>
        <begin position="41"/>
        <end position="76"/>
    </location>
</feature>
<dbReference type="Proteomes" id="UP000233060">
    <property type="component" value="Unassembled WGS sequence"/>
</dbReference>
<dbReference type="Ensembl" id="ENSCATT00000036457.1">
    <property type="protein sequence ID" value="ENSCATP00000012329.1"/>
    <property type="gene ID" value="ENSCATG00000030332.1"/>
</dbReference>
<evidence type="ECO:0000256" key="1">
    <source>
        <dbReference type="SAM" id="MobiDB-lite"/>
    </source>
</evidence>
<evidence type="ECO:0000313" key="2">
    <source>
        <dbReference type="Ensembl" id="ENSCATP00000012329.1"/>
    </source>
</evidence>
<name>A0A2K5LHA1_CERAT</name>
<feature type="compositionally biased region" description="Basic and acidic residues" evidence="1">
    <location>
        <begin position="181"/>
        <end position="192"/>
    </location>
</feature>
<reference evidence="2" key="1">
    <citation type="submission" date="2025-08" db="UniProtKB">
        <authorList>
            <consortium name="Ensembl"/>
        </authorList>
    </citation>
    <scope>IDENTIFICATION</scope>
</reference>
<dbReference type="AlphaFoldDB" id="A0A2K5LHA1"/>
<reference evidence="2" key="2">
    <citation type="submission" date="2025-09" db="UniProtKB">
        <authorList>
            <consortium name="Ensembl"/>
        </authorList>
    </citation>
    <scope>IDENTIFICATION</scope>
</reference>
<dbReference type="GeneTree" id="ENSGT00910000147162"/>
<protein>
    <submittedName>
        <fullName evidence="2">Uncharacterized protein</fullName>
    </submittedName>
</protein>
<feature type="compositionally biased region" description="Low complexity" evidence="1">
    <location>
        <begin position="56"/>
        <end position="71"/>
    </location>
</feature>
<dbReference type="Bgee" id="ENSCATG00000030332">
    <property type="expression patterns" value="Expressed in liver and 3 other cell types or tissues"/>
</dbReference>
<keyword evidence="3" id="KW-1185">Reference proteome</keyword>
<organism evidence="2 3">
    <name type="scientific">Cercocebus atys</name>
    <name type="common">Sooty mangabey</name>
    <name type="synonym">Cercocebus torquatus atys</name>
    <dbReference type="NCBI Taxonomy" id="9531"/>
    <lineage>
        <taxon>Eukaryota</taxon>
        <taxon>Metazoa</taxon>
        <taxon>Chordata</taxon>
        <taxon>Craniata</taxon>
        <taxon>Vertebrata</taxon>
        <taxon>Euteleostomi</taxon>
        <taxon>Mammalia</taxon>
        <taxon>Eutheria</taxon>
        <taxon>Euarchontoglires</taxon>
        <taxon>Primates</taxon>
        <taxon>Haplorrhini</taxon>
        <taxon>Catarrhini</taxon>
        <taxon>Cercopithecidae</taxon>
        <taxon>Cercopithecinae</taxon>
        <taxon>Cercocebus</taxon>
    </lineage>
</organism>
<sequence>VPGKVLPEKSALMWPHLGMRAPQRPMRESWGFPGCECRTGQAPPCRAHPPAPAPSHPSSSLSLTPGPGSPRQTGPPCPAVAALYGLGAWQSRCGGGVGRHGRGRQLNPYPVASPGLFHTRSCGNSHSSLGSPGTRPSIRLFRSCLTAGLSFICGWQLLTSSGGLDGRWACTLGRTGRWHRPEQVASAHEKGVSETGCLSQRPGVDEADEWP</sequence>
<dbReference type="OMA" id="PGCECRT"/>
<feature type="region of interest" description="Disordered" evidence="1">
    <location>
        <begin position="181"/>
        <end position="211"/>
    </location>
</feature>
<evidence type="ECO:0000313" key="3">
    <source>
        <dbReference type="Proteomes" id="UP000233060"/>
    </source>
</evidence>